<proteinExistence type="predicted"/>
<organism evidence="4 5">
    <name type="scientific">Pseudaquabacterium rugosum</name>
    <dbReference type="NCBI Taxonomy" id="2984194"/>
    <lineage>
        <taxon>Bacteria</taxon>
        <taxon>Pseudomonadati</taxon>
        <taxon>Pseudomonadota</taxon>
        <taxon>Betaproteobacteria</taxon>
        <taxon>Burkholderiales</taxon>
        <taxon>Sphaerotilaceae</taxon>
        <taxon>Pseudaquabacterium</taxon>
    </lineage>
</organism>
<comment type="caution">
    <text evidence="4">The sequence shown here is derived from an EMBL/GenBank/DDBJ whole genome shotgun (WGS) entry which is preliminary data.</text>
</comment>
<dbReference type="Gene3D" id="3.40.50.720">
    <property type="entry name" value="NAD(P)-binding Rossmann-like Domain"/>
    <property type="match status" value="1"/>
</dbReference>
<dbReference type="InterPro" id="IPR036291">
    <property type="entry name" value="NAD(P)-bd_dom_sf"/>
</dbReference>
<feature type="domain" description="XdhC Rossmann" evidence="3">
    <location>
        <begin position="169"/>
        <end position="311"/>
    </location>
</feature>
<dbReference type="Proteomes" id="UP001368500">
    <property type="component" value="Unassembled WGS sequence"/>
</dbReference>
<accession>A0ABU9BDK3</accession>
<evidence type="ECO:0000313" key="5">
    <source>
        <dbReference type="Proteomes" id="UP001368500"/>
    </source>
</evidence>
<dbReference type="InterPro" id="IPR027051">
    <property type="entry name" value="XdhC_Rossmann_dom"/>
</dbReference>
<dbReference type="EMBL" id="JBBUTF010000018">
    <property type="protein sequence ID" value="MEK8027987.1"/>
    <property type="molecule type" value="Genomic_DNA"/>
</dbReference>
<feature type="domain" description="XdhC- CoxI" evidence="2">
    <location>
        <begin position="15"/>
        <end position="87"/>
    </location>
</feature>
<feature type="region of interest" description="Disordered" evidence="1">
    <location>
        <begin position="329"/>
        <end position="376"/>
    </location>
</feature>
<evidence type="ECO:0000256" key="1">
    <source>
        <dbReference type="SAM" id="MobiDB-lite"/>
    </source>
</evidence>
<gene>
    <name evidence="4" type="ORF">AACH11_18655</name>
</gene>
<dbReference type="Pfam" id="PF02625">
    <property type="entry name" value="XdhC_CoxI"/>
    <property type="match status" value="1"/>
</dbReference>
<feature type="compositionally biased region" description="Low complexity" evidence="1">
    <location>
        <begin position="360"/>
        <end position="376"/>
    </location>
</feature>
<dbReference type="RefSeq" id="WP_341375770.1">
    <property type="nucleotide sequence ID" value="NZ_JBBUTF010000018.1"/>
</dbReference>
<dbReference type="PANTHER" id="PTHR30388:SF4">
    <property type="entry name" value="MOLYBDENUM COFACTOR INSERTION CHAPERONE PAOD"/>
    <property type="match status" value="1"/>
</dbReference>
<dbReference type="InterPro" id="IPR003777">
    <property type="entry name" value="XdhC_CoxI"/>
</dbReference>
<dbReference type="SUPFAM" id="SSF51735">
    <property type="entry name" value="NAD(P)-binding Rossmann-fold domains"/>
    <property type="match status" value="1"/>
</dbReference>
<name>A0ABU9BDK3_9BURK</name>
<dbReference type="Pfam" id="PF13478">
    <property type="entry name" value="XdhC_C"/>
    <property type="match status" value="1"/>
</dbReference>
<protein>
    <submittedName>
        <fullName evidence="4">XdhC family protein</fullName>
    </submittedName>
</protein>
<evidence type="ECO:0000259" key="3">
    <source>
        <dbReference type="Pfam" id="PF13478"/>
    </source>
</evidence>
<evidence type="ECO:0000313" key="4">
    <source>
        <dbReference type="EMBL" id="MEK8027987.1"/>
    </source>
</evidence>
<sequence length="376" mass="39723">MDDLDTQVLRTACAWQAAGEAVLLVTVARTWGSSPRPPGALMALDGRGRTVGSVSGGCIEDDLVRRVREAGPGAVCAGGTPEVLRYGISADEAHRFGLPCGGTIELVLEPVAAHSRLPELLQAREARRATERRLDLATGAVTLRESGHDGLPQLDDHTLTTWLGPQARLLLIGVGDIAAFMARMAQGLGFDVIVCDPRPESRASWTLGHLPVSPEMPDDLIARLRPDARTAIVALSHDPKIDDLALIDALRSDAFYVGAIGSRRNTAARRERLRQHFDLSEAELDRLHGPAGLYIGSKTPAEIALSIMAELVAAKNGVARQQRVAVEAGKAGATRARQVGQAEPTARAERADPAERAEPAAEAGAAAEAGHLPAPA</sequence>
<evidence type="ECO:0000259" key="2">
    <source>
        <dbReference type="Pfam" id="PF02625"/>
    </source>
</evidence>
<feature type="compositionally biased region" description="Basic and acidic residues" evidence="1">
    <location>
        <begin position="346"/>
        <end position="359"/>
    </location>
</feature>
<dbReference type="InterPro" id="IPR052698">
    <property type="entry name" value="MoCofactor_Util/Proc"/>
</dbReference>
<dbReference type="PANTHER" id="PTHR30388">
    <property type="entry name" value="ALDEHYDE OXIDOREDUCTASE MOLYBDENUM COFACTOR ASSEMBLY PROTEIN"/>
    <property type="match status" value="1"/>
</dbReference>
<reference evidence="4 5" key="1">
    <citation type="submission" date="2024-04" db="EMBL/GenBank/DDBJ databases">
        <title>Novel species of the genus Ideonella isolated from streams.</title>
        <authorList>
            <person name="Lu H."/>
        </authorList>
    </citation>
    <scope>NUCLEOTIDE SEQUENCE [LARGE SCALE GENOMIC DNA]</scope>
    <source>
        <strain evidence="4 5">BYS139W</strain>
    </source>
</reference>
<keyword evidence="5" id="KW-1185">Reference proteome</keyword>